<name>A0A1Y5X1P7_KIBAR</name>
<dbReference type="Pfam" id="PF00106">
    <property type="entry name" value="adh_short"/>
    <property type="match status" value="1"/>
</dbReference>
<dbReference type="Proteomes" id="UP000192674">
    <property type="component" value="Unassembled WGS sequence"/>
</dbReference>
<organism evidence="1 2">
    <name type="scientific">Kibdelosporangium aridum</name>
    <dbReference type="NCBI Taxonomy" id="2030"/>
    <lineage>
        <taxon>Bacteria</taxon>
        <taxon>Bacillati</taxon>
        <taxon>Actinomycetota</taxon>
        <taxon>Actinomycetes</taxon>
        <taxon>Pseudonocardiales</taxon>
        <taxon>Pseudonocardiaceae</taxon>
        <taxon>Kibdelosporangium</taxon>
    </lineage>
</organism>
<dbReference type="PANTHER" id="PTHR44147">
    <property type="entry name" value="DEHYDROGENASE/REDUCTASE SDR FAMILY MEMBER 1"/>
    <property type="match status" value="1"/>
</dbReference>
<proteinExistence type="predicted"/>
<sequence length="310" mass="33952">MSILGAMTDLKGKVALVAGGTRGASRAIAVELGRAGAFVYVTGRSSGTNRSEVDRPETIEQTLELIEQAGGKGTAIRVDHLERDQVEGLAQRIDREHGRLDILVDGIWGGDAYLGWGKSIWEQPLNETLRMIRLGIDAHLITSHHLFPLIIRNPGGLVVEMTDGTEEYNANYRAYGSLGFYLAKATSHPLVKGEAFQTKEYGTTVVAVTPGWMRSEAMLDAYGVTEDNWRDATKKVPYFVISETPTFTGRTVAALAADPDKTRFSGQTLSSGQLAKIYQIDDVDGSRPDCWRYIDEVQDLGKDPDPAGYR</sequence>
<protein>
    <submittedName>
        <fullName evidence="1">NAD(P)-dependent dehydrogenase, short-chain alcohol dehydrogenase family</fullName>
    </submittedName>
</protein>
<dbReference type="PRINTS" id="PR00081">
    <property type="entry name" value="GDHRDH"/>
</dbReference>
<dbReference type="InterPro" id="IPR036291">
    <property type="entry name" value="NAD(P)-bd_dom_sf"/>
</dbReference>
<gene>
    <name evidence="1" type="ORF">SAMN05661093_00826</name>
</gene>
<reference evidence="1 2" key="1">
    <citation type="submission" date="2017-04" db="EMBL/GenBank/DDBJ databases">
        <authorList>
            <person name="Afonso C.L."/>
            <person name="Miller P.J."/>
            <person name="Scott M.A."/>
            <person name="Spackman E."/>
            <person name="Goraichik I."/>
            <person name="Dimitrov K.M."/>
            <person name="Suarez D.L."/>
            <person name="Swayne D.E."/>
        </authorList>
    </citation>
    <scope>NUCLEOTIDE SEQUENCE [LARGE SCALE GENOMIC DNA]</scope>
    <source>
        <strain evidence="1 2">DSM 43828</strain>
    </source>
</reference>
<keyword evidence="2" id="KW-1185">Reference proteome</keyword>
<dbReference type="InterPro" id="IPR002347">
    <property type="entry name" value="SDR_fam"/>
</dbReference>
<accession>A0A1Y5X1P7</accession>
<dbReference type="NCBIfam" id="NF006159">
    <property type="entry name" value="PRK08303.1"/>
    <property type="match status" value="1"/>
</dbReference>
<evidence type="ECO:0000313" key="1">
    <source>
        <dbReference type="EMBL" id="SMC60117.1"/>
    </source>
</evidence>
<dbReference type="Gene3D" id="3.40.50.720">
    <property type="entry name" value="NAD(P)-binding Rossmann-like Domain"/>
    <property type="match status" value="1"/>
</dbReference>
<dbReference type="PANTHER" id="PTHR44147:SF2">
    <property type="entry name" value="DEHYDROGENASE_REDUCTASE SDR FAMILY MEMBER 1"/>
    <property type="match status" value="1"/>
</dbReference>
<dbReference type="AlphaFoldDB" id="A0A1Y5X1P7"/>
<dbReference type="SUPFAM" id="SSF51735">
    <property type="entry name" value="NAD(P)-binding Rossmann-fold domains"/>
    <property type="match status" value="1"/>
</dbReference>
<dbReference type="EMBL" id="FWXV01000001">
    <property type="protein sequence ID" value="SMC60117.1"/>
    <property type="molecule type" value="Genomic_DNA"/>
</dbReference>
<evidence type="ECO:0000313" key="2">
    <source>
        <dbReference type="Proteomes" id="UP000192674"/>
    </source>
</evidence>